<dbReference type="EMBL" id="GL882906">
    <property type="protein sequence ID" value="EGF76157.1"/>
    <property type="molecule type" value="Genomic_DNA"/>
</dbReference>
<keyword evidence="1" id="KW-0175">Coiled coil</keyword>
<dbReference type="InParanoid" id="F4PF33"/>
<proteinExistence type="predicted"/>
<feature type="signal peptide" evidence="3">
    <location>
        <begin position="1"/>
        <end position="19"/>
    </location>
</feature>
<dbReference type="HOGENOM" id="CLU_121027_0_0_1"/>
<organism evidence="4 5">
    <name type="scientific">Batrachochytrium dendrobatidis (strain JAM81 / FGSC 10211)</name>
    <name type="common">Frog chytrid fungus</name>
    <dbReference type="NCBI Taxonomy" id="684364"/>
    <lineage>
        <taxon>Eukaryota</taxon>
        <taxon>Fungi</taxon>
        <taxon>Fungi incertae sedis</taxon>
        <taxon>Chytridiomycota</taxon>
        <taxon>Chytridiomycota incertae sedis</taxon>
        <taxon>Chytridiomycetes</taxon>
        <taxon>Rhizophydiales</taxon>
        <taxon>Rhizophydiales incertae sedis</taxon>
        <taxon>Batrachochytrium</taxon>
    </lineage>
</organism>
<evidence type="ECO:0000256" key="3">
    <source>
        <dbReference type="SAM" id="SignalP"/>
    </source>
</evidence>
<gene>
    <name evidence="4" type="ORF">BATDEDRAFT_92983</name>
</gene>
<evidence type="ECO:0000256" key="1">
    <source>
        <dbReference type="SAM" id="Coils"/>
    </source>
</evidence>
<evidence type="ECO:0000313" key="5">
    <source>
        <dbReference type="Proteomes" id="UP000007241"/>
    </source>
</evidence>
<dbReference type="AlphaFoldDB" id="F4PF33"/>
<evidence type="ECO:0000313" key="4">
    <source>
        <dbReference type="EMBL" id="EGF76157.1"/>
    </source>
</evidence>
<accession>F4PF33</accession>
<keyword evidence="3" id="KW-0732">Signal</keyword>
<evidence type="ECO:0000256" key="2">
    <source>
        <dbReference type="SAM" id="MobiDB-lite"/>
    </source>
</evidence>
<name>F4PF33_BATDJ</name>
<feature type="compositionally biased region" description="Low complexity" evidence="2">
    <location>
        <begin position="25"/>
        <end position="37"/>
    </location>
</feature>
<reference evidence="4 5" key="1">
    <citation type="submission" date="2009-12" db="EMBL/GenBank/DDBJ databases">
        <title>The draft genome of Batrachochytrium dendrobatidis.</title>
        <authorList>
            <consortium name="US DOE Joint Genome Institute (JGI-PGF)"/>
            <person name="Kuo A."/>
            <person name="Salamov A."/>
            <person name="Schmutz J."/>
            <person name="Lucas S."/>
            <person name="Pitluck S."/>
            <person name="Rosenblum E."/>
            <person name="Stajich J."/>
            <person name="Eisen M."/>
            <person name="Grigoriev I.V."/>
        </authorList>
    </citation>
    <scope>NUCLEOTIDE SEQUENCE [LARGE SCALE GENOMIC DNA]</scope>
    <source>
        <strain evidence="5">JAM81 / FGSC 10211</strain>
    </source>
</reference>
<feature type="region of interest" description="Disordered" evidence="2">
    <location>
        <begin position="104"/>
        <end position="126"/>
    </location>
</feature>
<sequence>MRLTDILLALTLVITSSMAVVPPSETIQTSQSSQSTECQPGSSNECQPTASSPKKKYVVLRQTGIEYKDLKEQVKDAKEEMNIWCSDYHKLKNELKLYQTTGRSGLGSGLAKPEPESVKQKHGKTPNEVTDVELEFLDRCLEAKGIYKEFLQMLKEFKKAHGTKLTAKIAKGLRWFKS</sequence>
<keyword evidence="5" id="KW-1185">Reference proteome</keyword>
<feature type="compositionally biased region" description="Polar residues" evidence="2">
    <location>
        <begin position="38"/>
        <end position="50"/>
    </location>
</feature>
<feature type="region of interest" description="Disordered" evidence="2">
    <location>
        <begin position="25"/>
        <end position="50"/>
    </location>
</feature>
<feature type="chain" id="PRO_5003319997" evidence="3">
    <location>
        <begin position="20"/>
        <end position="178"/>
    </location>
</feature>
<feature type="coiled-coil region" evidence="1">
    <location>
        <begin position="60"/>
        <end position="94"/>
    </location>
</feature>
<dbReference type="RefSeq" id="XP_006683215.1">
    <property type="nucleotide sequence ID" value="XM_006683152.1"/>
</dbReference>
<dbReference type="GeneID" id="18244838"/>
<protein>
    <submittedName>
        <fullName evidence="4">Uncharacterized protein</fullName>
    </submittedName>
</protein>
<dbReference type="Proteomes" id="UP000007241">
    <property type="component" value="Unassembled WGS sequence"/>
</dbReference>